<dbReference type="InterPro" id="IPR047048">
    <property type="entry name" value="TlyA"/>
</dbReference>
<dbReference type="EMBL" id="CP123443">
    <property type="protein sequence ID" value="WGK70291.1"/>
    <property type="molecule type" value="Genomic_DNA"/>
</dbReference>
<proteinExistence type="predicted"/>
<evidence type="ECO:0000313" key="4">
    <source>
        <dbReference type="EMBL" id="WGK70291.1"/>
    </source>
</evidence>
<dbReference type="RefSeq" id="WP_326928500.1">
    <property type="nucleotide sequence ID" value="NZ_CP123443.1"/>
</dbReference>
<dbReference type="SUPFAM" id="SSF53335">
    <property type="entry name" value="S-adenosyl-L-methionine-dependent methyltransferases"/>
    <property type="match status" value="1"/>
</dbReference>
<keyword evidence="5" id="KW-1185">Reference proteome</keyword>
<keyword evidence="4" id="KW-0808">Transferase</keyword>
<evidence type="ECO:0000256" key="1">
    <source>
        <dbReference type="ARBA" id="ARBA00022884"/>
    </source>
</evidence>
<sequence>MKKQKKQPLLAVLRRQFSEYSKEQLYAEVLCGGVRMSNGETLRDPRQTIAEGIELEIREKKRYVSRGGEKLHKAIEEFASQGFRVADTIVLDAGASSGGFSDCLLQHGCRQIYAVDSGKNQLDFQLRRDPRVLSFEGCKIQDFLSDLPDSGLNLPDFVVMDISFRSILALLPISLSACRRHAGVFLCKPQFEWNSYCQAHPRHRATNFSGIVQDKLSFQVFDWFCEQLQRADISIRASCPSPIRGRGRGDQDQGSKGQGNLEFLLYLQQNVAANPKY</sequence>
<organism evidence="4 5">
    <name type="scientific">Candidatus Haliotispira prima</name>
    <dbReference type="NCBI Taxonomy" id="3034016"/>
    <lineage>
        <taxon>Bacteria</taxon>
        <taxon>Pseudomonadati</taxon>
        <taxon>Spirochaetota</taxon>
        <taxon>Spirochaetia</taxon>
        <taxon>Spirochaetales</taxon>
        <taxon>Spirochaetaceae</taxon>
        <taxon>Candidatus Haliotispira</taxon>
    </lineage>
</organism>
<dbReference type="InterPro" id="IPR029063">
    <property type="entry name" value="SAM-dependent_MTases_sf"/>
</dbReference>
<dbReference type="PANTHER" id="PTHR32319">
    <property type="entry name" value="BACTERIAL HEMOLYSIN-LIKE PROTEIN"/>
    <property type="match status" value="1"/>
</dbReference>
<gene>
    <name evidence="4" type="ORF">P0082_05370</name>
</gene>
<evidence type="ECO:0000256" key="2">
    <source>
        <dbReference type="PROSITE-ProRule" id="PRU00182"/>
    </source>
</evidence>
<accession>A0ABY8MK84</accession>
<dbReference type="CDD" id="cd02440">
    <property type="entry name" value="AdoMet_MTases"/>
    <property type="match status" value="1"/>
</dbReference>
<dbReference type="PROSITE" id="PS50889">
    <property type="entry name" value="S4"/>
    <property type="match status" value="1"/>
</dbReference>
<keyword evidence="1 2" id="KW-0694">RNA-binding</keyword>
<dbReference type="InterPro" id="IPR002877">
    <property type="entry name" value="RNA_MeTrfase_FtsJ_dom"/>
</dbReference>
<evidence type="ECO:0000259" key="3">
    <source>
        <dbReference type="Pfam" id="PF01728"/>
    </source>
</evidence>
<dbReference type="Proteomes" id="UP001228690">
    <property type="component" value="Chromosome"/>
</dbReference>
<protein>
    <submittedName>
        <fullName evidence="4">SAM-dependent methyltransferase</fullName>
    </submittedName>
</protein>
<keyword evidence="4" id="KW-0489">Methyltransferase</keyword>
<dbReference type="Pfam" id="PF01728">
    <property type="entry name" value="FtsJ"/>
    <property type="match status" value="1"/>
</dbReference>
<dbReference type="GO" id="GO:0032259">
    <property type="term" value="P:methylation"/>
    <property type="evidence" value="ECO:0007669"/>
    <property type="project" value="UniProtKB-KW"/>
</dbReference>
<reference evidence="4 5" key="1">
    <citation type="submission" date="2023-04" db="EMBL/GenBank/DDBJ databases">
        <title>Spirochaete genome identified in red abalone sample constitutes a novel genus.</title>
        <authorList>
            <person name="Sharma S.P."/>
            <person name="Purcell C.M."/>
            <person name="Hyde J.R."/>
            <person name="Severin A.J."/>
        </authorList>
    </citation>
    <scope>NUCLEOTIDE SEQUENCE [LARGE SCALE GENOMIC DNA]</scope>
    <source>
        <strain evidence="4 5">SP-2023</strain>
    </source>
</reference>
<dbReference type="Gene3D" id="3.40.50.150">
    <property type="entry name" value="Vaccinia Virus protein VP39"/>
    <property type="match status" value="1"/>
</dbReference>
<evidence type="ECO:0000313" key="5">
    <source>
        <dbReference type="Proteomes" id="UP001228690"/>
    </source>
</evidence>
<dbReference type="GO" id="GO:0008168">
    <property type="term" value="F:methyltransferase activity"/>
    <property type="evidence" value="ECO:0007669"/>
    <property type="project" value="UniProtKB-KW"/>
</dbReference>
<name>A0ABY8MK84_9SPIO</name>
<feature type="domain" description="Ribosomal RNA methyltransferase FtsJ" evidence="3">
    <location>
        <begin position="63"/>
        <end position="195"/>
    </location>
</feature>
<dbReference type="PANTHER" id="PTHR32319:SF0">
    <property type="entry name" value="BACTERIAL HEMOLYSIN-LIKE PROTEIN"/>
    <property type="match status" value="1"/>
</dbReference>